<dbReference type="PANTHER" id="PTHR36705">
    <property type="entry name" value="CLAVATA3/ESR (CLE)-RELATED PROTEIN 20"/>
    <property type="match status" value="1"/>
</dbReference>
<sequence>MKRERRHGMSARLPTMLLAMLLLLATELASFGCCGHGIPRADVAAWRHGRVAVPAAATTTTAGARATTSPSPTAARDDAEAALGESKRLVPQGSNPLHN</sequence>
<evidence type="ECO:0000256" key="2">
    <source>
        <dbReference type="SAM" id="SignalP"/>
    </source>
</evidence>
<feature type="region of interest" description="Disordered" evidence="1">
    <location>
        <begin position="57"/>
        <end position="99"/>
    </location>
</feature>
<proteinExistence type="predicted"/>
<dbReference type="EMBL" id="NCVQ01000002">
    <property type="protein sequence ID" value="PWZ45549.1"/>
    <property type="molecule type" value="Genomic_DNA"/>
</dbReference>
<evidence type="ECO:0000313" key="3">
    <source>
        <dbReference type="EMBL" id="PWZ45549.1"/>
    </source>
</evidence>
<name>A0A3L6GCC0_MAIZE</name>
<feature type="chain" id="PRO_5018124039" evidence="2">
    <location>
        <begin position="31"/>
        <end position="99"/>
    </location>
</feature>
<protein>
    <submittedName>
        <fullName evidence="3">Uncharacterized protein</fullName>
    </submittedName>
</protein>
<feature type="compositionally biased region" description="Low complexity" evidence="1">
    <location>
        <begin position="57"/>
        <end position="74"/>
    </location>
</feature>
<dbReference type="AlphaFoldDB" id="A0A3L6GCC0"/>
<comment type="caution">
    <text evidence="3">The sequence shown here is derived from an EMBL/GenBank/DDBJ whole genome shotgun (WGS) entry which is preliminary data.</text>
</comment>
<evidence type="ECO:0000256" key="1">
    <source>
        <dbReference type="SAM" id="MobiDB-lite"/>
    </source>
</evidence>
<evidence type="ECO:0000313" key="4">
    <source>
        <dbReference type="Proteomes" id="UP000251960"/>
    </source>
</evidence>
<organism evidence="3 4">
    <name type="scientific">Zea mays</name>
    <name type="common">Maize</name>
    <dbReference type="NCBI Taxonomy" id="4577"/>
    <lineage>
        <taxon>Eukaryota</taxon>
        <taxon>Viridiplantae</taxon>
        <taxon>Streptophyta</taxon>
        <taxon>Embryophyta</taxon>
        <taxon>Tracheophyta</taxon>
        <taxon>Spermatophyta</taxon>
        <taxon>Magnoliopsida</taxon>
        <taxon>Liliopsida</taxon>
        <taxon>Poales</taxon>
        <taxon>Poaceae</taxon>
        <taxon>PACMAD clade</taxon>
        <taxon>Panicoideae</taxon>
        <taxon>Andropogonodae</taxon>
        <taxon>Andropogoneae</taxon>
        <taxon>Tripsacinae</taxon>
        <taxon>Zea</taxon>
    </lineage>
</organism>
<feature type="signal peptide" evidence="2">
    <location>
        <begin position="1"/>
        <end position="30"/>
    </location>
</feature>
<reference evidence="3 4" key="1">
    <citation type="journal article" date="2018" name="Nat. Genet.">
        <title>Extensive intraspecific gene order and gene structural variations between Mo17 and other maize genomes.</title>
        <authorList>
            <person name="Sun S."/>
            <person name="Zhou Y."/>
            <person name="Chen J."/>
            <person name="Shi J."/>
            <person name="Zhao H."/>
            <person name="Zhao H."/>
            <person name="Song W."/>
            <person name="Zhang M."/>
            <person name="Cui Y."/>
            <person name="Dong X."/>
            <person name="Liu H."/>
            <person name="Ma X."/>
            <person name="Jiao Y."/>
            <person name="Wang B."/>
            <person name="Wei X."/>
            <person name="Stein J.C."/>
            <person name="Glaubitz J.C."/>
            <person name="Lu F."/>
            <person name="Yu G."/>
            <person name="Liang C."/>
            <person name="Fengler K."/>
            <person name="Li B."/>
            <person name="Rafalski A."/>
            <person name="Schnable P.S."/>
            <person name="Ware D.H."/>
            <person name="Buckler E.S."/>
            <person name="Lai J."/>
        </authorList>
    </citation>
    <scope>NUCLEOTIDE SEQUENCE [LARGE SCALE GENOMIC DNA]</scope>
    <source>
        <strain evidence="4">cv. Missouri 17</strain>
        <tissue evidence="3">Seedling</tissue>
    </source>
</reference>
<dbReference type="PANTHER" id="PTHR36705:SF3">
    <property type="entry name" value="CLE FAMILY OSCLE403 PROTEIN"/>
    <property type="match status" value="1"/>
</dbReference>
<keyword evidence="2" id="KW-0732">Signal</keyword>
<gene>
    <name evidence="3" type="ORF">Zm00014a_002666</name>
</gene>
<dbReference type="Proteomes" id="UP000251960">
    <property type="component" value="Chromosome 10"/>
</dbReference>
<accession>A0A3L6GCC0</accession>